<keyword evidence="1" id="KW-1133">Transmembrane helix</keyword>
<proteinExistence type="predicted"/>
<dbReference type="OrthoDB" id="2768418at2"/>
<dbReference type="AlphaFoldDB" id="A0A173V1B8"/>
<evidence type="ECO:0008006" key="4">
    <source>
        <dbReference type="Google" id="ProtNLM"/>
    </source>
</evidence>
<dbReference type="RefSeq" id="WP_055290633.1">
    <property type="nucleotide sequence ID" value="NZ_CAXUGT010000007.1"/>
</dbReference>
<protein>
    <recommendedName>
        <fullName evidence="4">DUF4367 domain-containing protein</fullName>
    </recommendedName>
</protein>
<dbReference type="GeneID" id="97392229"/>
<organism evidence="2 3">
    <name type="scientific">Eubacterium ramulus</name>
    <dbReference type="NCBI Taxonomy" id="39490"/>
    <lineage>
        <taxon>Bacteria</taxon>
        <taxon>Bacillati</taxon>
        <taxon>Bacillota</taxon>
        <taxon>Clostridia</taxon>
        <taxon>Eubacteriales</taxon>
        <taxon>Eubacteriaceae</taxon>
        <taxon>Eubacterium</taxon>
    </lineage>
</organism>
<keyword evidence="1" id="KW-0472">Membrane</keyword>
<accession>A0A173V1B8</accession>
<feature type="transmembrane region" description="Helical" evidence="1">
    <location>
        <begin position="41"/>
        <end position="59"/>
    </location>
</feature>
<evidence type="ECO:0000313" key="3">
    <source>
        <dbReference type="Proteomes" id="UP000095492"/>
    </source>
</evidence>
<name>A0A173V1B8_EUBRA</name>
<gene>
    <name evidence="2" type="ORF">ERS852448_02363</name>
</gene>
<dbReference type="Proteomes" id="UP000095492">
    <property type="component" value="Unassembled WGS sequence"/>
</dbReference>
<evidence type="ECO:0000256" key="1">
    <source>
        <dbReference type="SAM" id="Phobius"/>
    </source>
</evidence>
<evidence type="ECO:0000313" key="2">
    <source>
        <dbReference type="EMBL" id="CUN20087.1"/>
    </source>
</evidence>
<dbReference type="STRING" id="39490.ERS852448_02363"/>
<reference evidence="2 3" key="1">
    <citation type="submission" date="2015-09" db="EMBL/GenBank/DDBJ databases">
        <authorList>
            <consortium name="Pathogen Informatics"/>
        </authorList>
    </citation>
    <scope>NUCLEOTIDE SEQUENCE [LARGE SCALE GENOMIC DNA]</scope>
    <source>
        <strain evidence="2 3">2789STDY5608891</strain>
    </source>
</reference>
<keyword evidence="1" id="KW-0812">Transmembrane</keyword>
<sequence length="471" mass="54230">MDKRCRNAFDTLCMSEEKKEQVFEDICEKCEKRKTHRFPKIAVAACILAVAVPTVGIAGEKISAYVMSLKKDQMHAVFQISDSADEGTGEQKVALEYVKLNVTDLVGYTREQDKGLDEMKVIHFRSEEYPDTQGLYIEILQIDCDTDQFYERNVMNTQEMVWNGQKAVYMKQNHLTGSQYEAGTEGKEVAVFYEDYGYALLIQGMGMEEMDDQTFLTLAQKFTLVPATEQTADVVQPMSEYIAQMKHREQIDAAENEELRSFPTDKMCDVGDTQIYNGISYRIDAVEVRDNLRNLDQHGYQDEVSEKLKKGIGVDEKLNLQSYERETITFGNGYDQPLTYVEKTEHVTPKLVLVTMTIQNISYEDEEDMLPVANPLTYIKKTADHTEFDWREFERGDRNLYYRDNMPIWISDSEGGSWYYCKKMKKGDCVTLQLGYLVDEDMLDKMVMELNCGDGLHDGAWNFIDMRSAAE</sequence>
<dbReference type="EMBL" id="CYYA01000018">
    <property type="protein sequence ID" value="CUN20087.1"/>
    <property type="molecule type" value="Genomic_DNA"/>
</dbReference>